<dbReference type="SUPFAM" id="SSF56672">
    <property type="entry name" value="DNA/RNA polymerases"/>
    <property type="match status" value="1"/>
</dbReference>
<protein>
    <submittedName>
        <fullName evidence="1">Retrovirus-related Pol polyprotein LINE-1</fullName>
    </submittedName>
</protein>
<dbReference type="PROSITE" id="PS50878">
    <property type="entry name" value="RT_POL"/>
    <property type="match status" value="1"/>
</dbReference>
<dbReference type="SMR" id="A0A1D6HDF4"/>
<dbReference type="PANTHER" id="PTHR46238">
    <property type="entry name" value="REVERSE TRANSCRIPTASE DOMAIN-CONTAINING PROTEIN"/>
    <property type="match status" value="1"/>
</dbReference>
<proteinExistence type="predicted"/>
<dbReference type="AlphaFoldDB" id="A0A1D6HDF4"/>
<dbReference type="Gene3D" id="3.30.70.270">
    <property type="match status" value="1"/>
</dbReference>
<dbReference type="InterPro" id="IPR000477">
    <property type="entry name" value="RT_dom"/>
</dbReference>
<sequence>MQREGGVLVSCVQETKWKGQKAKEVENTGFKLWYSEIVANKNGVGVLIDKTLKDGVVDVKRQGDRIILVKLVLGDVVLNIISAYAPQVGLSESEKRKFWEDLDGMVRAVPTNEKLFIEGDLNGHVGSTNVGYELAHGGFGYGSRNQEGKDILDFVVAYNLVIANTFFRKRDSHLVTFSSGHHSSQIDFVLTRREDKQACLDCKEGGVRGVWSDKGSGGESKDTWWWTEDVQKAIKKKKECYRSLFHDRSAVNIKRYKVAKKTAKRAVSEAKGRAYDDLYRRLSSKEGEKDVYKIARIRKRKTRDLNQVKCIKNEMDQLLVKGQDIKQRIQESEVKEALKRMKGGKTMGPDGRSTMEAIFLVRQVMERYKEQKKDLHMVFINLEKAYDKIPRNLMWWILDKHKVPTKYVTLIKDMYDKVVTSVRTTDGDTNVFPINIGLNQGSALSHYLFALVIDEVTRDIQGDIPWCMLFADDVALVDESREGVNRKLELWRQTLESEGFRISRIRTEYMRCDFGTTFSEDGDVSLGGQVVPKRDTFRYLGSMLQRDGDIDEDVSHRIKAGWMKWRQTSGVLCDKRVPHKLKAKFYRTSTRSAMLYGTECWPTKR</sequence>
<dbReference type="OMA" id="WYSEIVA"/>
<dbReference type="Pfam" id="PF00078">
    <property type="entry name" value="RVT_1"/>
    <property type="match status" value="1"/>
</dbReference>
<accession>A0A1D6HDF4</accession>
<evidence type="ECO:0000313" key="1">
    <source>
        <dbReference type="EMBL" id="AQK72715.1"/>
    </source>
</evidence>
<organism evidence="1">
    <name type="scientific">Zea mays</name>
    <name type="common">Maize</name>
    <dbReference type="NCBI Taxonomy" id="4577"/>
    <lineage>
        <taxon>Eukaryota</taxon>
        <taxon>Viridiplantae</taxon>
        <taxon>Streptophyta</taxon>
        <taxon>Embryophyta</taxon>
        <taxon>Tracheophyta</taxon>
        <taxon>Spermatophyta</taxon>
        <taxon>Magnoliopsida</taxon>
        <taxon>Liliopsida</taxon>
        <taxon>Poales</taxon>
        <taxon>Poaceae</taxon>
        <taxon>PACMAD clade</taxon>
        <taxon>Panicoideae</taxon>
        <taxon>Andropogonodae</taxon>
        <taxon>Andropogoneae</taxon>
        <taxon>Tripsacinae</taxon>
        <taxon>Zea</taxon>
    </lineage>
</organism>
<dbReference type="InParanoid" id="A0A1D6HDF4"/>
<dbReference type="InterPro" id="IPR043128">
    <property type="entry name" value="Rev_trsase/Diguanyl_cyclase"/>
</dbReference>
<gene>
    <name evidence="1" type="ORF">ZEAMMB73_Zm00001d017253</name>
</gene>
<reference evidence="1" key="1">
    <citation type="submission" date="2015-12" db="EMBL/GenBank/DDBJ databases">
        <title>Update maize B73 reference genome by single molecule sequencing technologies.</title>
        <authorList>
            <consortium name="Maize Genome Sequencing Project"/>
            <person name="Ware D."/>
        </authorList>
    </citation>
    <scope>NUCLEOTIDE SEQUENCE</scope>
    <source>
        <tissue evidence="1">Seedling</tissue>
    </source>
</reference>
<dbReference type="STRING" id="4577.A0A1D6HDF4"/>
<dbReference type="InterPro" id="IPR043502">
    <property type="entry name" value="DNA/RNA_pol_sf"/>
</dbReference>
<dbReference type="IntAct" id="A0A1D6HDF4">
    <property type="interactions" value="1"/>
</dbReference>
<name>A0A1D6HDF4_MAIZE</name>
<dbReference type="Gene3D" id="3.60.10.10">
    <property type="entry name" value="Endonuclease/exonuclease/phosphatase"/>
    <property type="match status" value="1"/>
</dbReference>
<dbReference type="InterPro" id="IPR036691">
    <property type="entry name" value="Endo/exonu/phosph_ase_sf"/>
</dbReference>
<dbReference type="SUPFAM" id="SSF56219">
    <property type="entry name" value="DNase I-like"/>
    <property type="match status" value="1"/>
</dbReference>
<dbReference type="EMBL" id="CM000781">
    <property type="protein sequence ID" value="AQK72715.1"/>
    <property type="molecule type" value="Genomic_DNA"/>
</dbReference>
<dbReference type="PANTHER" id="PTHR46238:SF11">
    <property type="entry name" value="AGAMOUS-LIKE MADS-BOX PROTEIN AGL16"/>
    <property type="match status" value="1"/>
</dbReference>